<protein>
    <submittedName>
        <fullName evidence="1">Uncharacterized protein</fullName>
    </submittedName>
</protein>
<accession>A0A085LJY0</accession>
<gene>
    <name evidence="1" type="ORF">M513_13848</name>
</gene>
<dbReference type="Proteomes" id="UP000030764">
    <property type="component" value="Unassembled WGS sequence"/>
</dbReference>
<organism evidence="1 2">
    <name type="scientific">Trichuris suis</name>
    <name type="common">pig whipworm</name>
    <dbReference type="NCBI Taxonomy" id="68888"/>
    <lineage>
        <taxon>Eukaryota</taxon>
        <taxon>Metazoa</taxon>
        <taxon>Ecdysozoa</taxon>
        <taxon>Nematoda</taxon>
        <taxon>Enoplea</taxon>
        <taxon>Dorylaimia</taxon>
        <taxon>Trichinellida</taxon>
        <taxon>Trichuridae</taxon>
        <taxon>Trichuris</taxon>
    </lineage>
</organism>
<keyword evidence="2" id="KW-1185">Reference proteome</keyword>
<name>A0A085LJY0_9BILA</name>
<proteinExistence type="predicted"/>
<dbReference type="AlphaFoldDB" id="A0A085LJY0"/>
<sequence>MKPVLQLHQKEDGKKGAVFCSLVAAPQVTFVMYVTEARTCSRALNTEQNPVSLSRGHKCSIIRCTKCHSSLKSIELVTHCRVTLDQSCLIGRQLKVAASFRDTYLLDIYKVSIGLLKSVAENVISFNVEDADQ</sequence>
<feature type="non-terminal residue" evidence="1">
    <location>
        <position position="133"/>
    </location>
</feature>
<dbReference type="EMBL" id="KL363588">
    <property type="protein sequence ID" value="KFD45276.1"/>
    <property type="molecule type" value="Genomic_DNA"/>
</dbReference>
<evidence type="ECO:0000313" key="2">
    <source>
        <dbReference type="Proteomes" id="UP000030764"/>
    </source>
</evidence>
<reference evidence="1 2" key="1">
    <citation type="journal article" date="2014" name="Nat. Genet.">
        <title>Genome and transcriptome of the porcine whipworm Trichuris suis.</title>
        <authorList>
            <person name="Jex A.R."/>
            <person name="Nejsum P."/>
            <person name="Schwarz E.M."/>
            <person name="Hu L."/>
            <person name="Young N.D."/>
            <person name="Hall R.S."/>
            <person name="Korhonen P.K."/>
            <person name="Liao S."/>
            <person name="Thamsborg S."/>
            <person name="Xia J."/>
            <person name="Xu P."/>
            <person name="Wang S."/>
            <person name="Scheerlinck J.P."/>
            <person name="Hofmann A."/>
            <person name="Sternberg P.W."/>
            <person name="Wang J."/>
            <person name="Gasser R.B."/>
        </authorList>
    </citation>
    <scope>NUCLEOTIDE SEQUENCE [LARGE SCALE GENOMIC DNA]</scope>
    <source>
        <strain evidence="1">DCEP-RM93M</strain>
    </source>
</reference>
<evidence type="ECO:0000313" key="1">
    <source>
        <dbReference type="EMBL" id="KFD45276.1"/>
    </source>
</evidence>